<feature type="signal peptide" evidence="1">
    <location>
        <begin position="1"/>
        <end position="21"/>
    </location>
</feature>
<keyword evidence="4" id="KW-1185">Reference proteome</keyword>
<name>G0M9U6_CAEBE</name>
<dbReference type="AlphaFoldDB" id="G0M9U6"/>
<dbReference type="EMBL" id="GL379787">
    <property type="protein sequence ID" value="EGT30798.1"/>
    <property type="molecule type" value="Genomic_DNA"/>
</dbReference>
<evidence type="ECO:0000313" key="4">
    <source>
        <dbReference type="Proteomes" id="UP000008068"/>
    </source>
</evidence>
<feature type="domain" description="T20D4.11-like" evidence="2">
    <location>
        <begin position="32"/>
        <end position="171"/>
    </location>
</feature>
<dbReference type="OrthoDB" id="5909463at2759"/>
<protein>
    <recommendedName>
        <fullName evidence="2">T20D4.11-like domain-containing protein</fullName>
    </recommendedName>
</protein>
<evidence type="ECO:0000259" key="2">
    <source>
        <dbReference type="Pfam" id="PF01579"/>
    </source>
</evidence>
<dbReference type="HOGENOM" id="CLU_1462546_0_0_1"/>
<dbReference type="eggNOG" id="ENOG502TK48">
    <property type="taxonomic scope" value="Eukaryota"/>
</dbReference>
<organism evidence="4">
    <name type="scientific">Caenorhabditis brenneri</name>
    <name type="common">Nematode worm</name>
    <dbReference type="NCBI Taxonomy" id="135651"/>
    <lineage>
        <taxon>Eukaryota</taxon>
        <taxon>Metazoa</taxon>
        <taxon>Ecdysozoa</taxon>
        <taxon>Nematoda</taxon>
        <taxon>Chromadorea</taxon>
        <taxon>Rhabditida</taxon>
        <taxon>Rhabditina</taxon>
        <taxon>Rhabditomorpha</taxon>
        <taxon>Rhabditoidea</taxon>
        <taxon>Rhabditidae</taxon>
        <taxon>Peloderinae</taxon>
        <taxon>Caenorhabditis</taxon>
    </lineage>
</organism>
<dbReference type="Proteomes" id="UP000008068">
    <property type="component" value="Unassembled WGS sequence"/>
</dbReference>
<keyword evidence="1" id="KW-0732">Signal</keyword>
<evidence type="ECO:0000256" key="1">
    <source>
        <dbReference type="SAM" id="SignalP"/>
    </source>
</evidence>
<gene>
    <name evidence="3" type="ORF">CAEBREN_24587</name>
</gene>
<reference evidence="4" key="1">
    <citation type="submission" date="2011-07" db="EMBL/GenBank/DDBJ databases">
        <authorList>
            <consortium name="Caenorhabditis brenneri Sequencing and Analysis Consortium"/>
            <person name="Wilson R.K."/>
        </authorList>
    </citation>
    <scope>NUCLEOTIDE SEQUENCE [LARGE SCALE GENOMIC DNA]</scope>
    <source>
        <strain evidence="4">PB2801</strain>
    </source>
</reference>
<evidence type="ECO:0000313" key="3">
    <source>
        <dbReference type="EMBL" id="EGT30798.1"/>
    </source>
</evidence>
<feature type="chain" id="PRO_5003403597" description="T20D4.11-like domain-containing protein" evidence="1">
    <location>
        <begin position="22"/>
        <end position="187"/>
    </location>
</feature>
<dbReference type="PANTHER" id="PTHR31897">
    <property type="entry name" value="PROTEIN CBG17011-RELATED"/>
    <property type="match status" value="1"/>
</dbReference>
<dbReference type="Pfam" id="PF01579">
    <property type="entry name" value="DUF19"/>
    <property type="match status" value="1"/>
</dbReference>
<dbReference type="InterPro" id="IPR002542">
    <property type="entry name" value="T20D4.11-like_dom"/>
</dbReference>
<dbReference type="InParanoid" id="G0M9U6"/>
<proteinExistence type="predicted"/>
<dbReference type="PANTHER" id="PTHR31897:SF6">
    <property type="entry name" value="DUF19 DOMAIN-CONTAINING PROTEIN"/>
    <property type="match status" value="1"/>
</dbReference>
<sequence length="187" mass="21261">MPNFLYQSFVLLAFSIYFCYSAPLNVTTPTTCDSAAEMAKAQKCYPMMMEFGNKTVELAALDMKINDTRLLSMMKLCKDLKACLNSSCHFEESMKKDVRIACDGIALKNTYFMECLTKIKTGTPNLVQYTCLAHSSDQMFTTKKWCTKSVFRGVCGERSLNNFDRHCRIMVRLFGLADKDGDDEDDE</sequence>
<accession>G0M9U6</accession>